<dbReference type="InterPro" id="IPR029058">
    <property type="entry name" value="AB_hydrolase_fold"/>
</dbReference>
<dbReference type="InterPro" id="IPR013818">
    <property type="entry name" value="Lipase"/>
</dbReference>
<keyword evidence="7" id="KW-1185">Reference proteome</keyword>
<dbReference type="Proteomes" id="UP000823941">
    <property type="component" value="Chromosome 11"/>
</dbReference>
<keyword evidence="3" id="KW-0964">Secreted</keyword>
<proteinExistence type="inferred from homology"/>
<feature type="domain" description="Lipase" evidence="5">
    <location>
        <begin position="111"/>
        <end position="317"/>
    </location>
</feature>
<accession>A0ABQ7QP44</accession>
<evidence type="ECO:0000256" key="4">
    <source>
        <dbReference type="RuleBase" id="RU004262"/>
    </source>
</evidence>
<comment type="subcellular location">
    <subcellularLocation>
        <location evidence="1">Secreted</location>
    </subcellularLocation>
</comment>
<dbReference type="Gene3D" id="3.40.50.1820">
    <property type="entry name" value="alpha/beta hydrolase"/>
    <property type="match status" value="1"/>
</dbReference>
<comment type="similarity">
    <text evidence="2 4">Belongs to the AB hydrolase superfamily. Lipase family.</text>
</comment>
<comment type="caution">
    <text evidence="6">The sequence shown here is derived from an EMBL/GenBank/DDBJ whole genome shotgun (WGS) entry which is preliminary data.</text>
</comment>
<gene>
    <name evidence="6" type="ORF">JYU34_008271</name>
</gene>
<organism evidence="6 7">
    <name type="scientific">Plutella xylostella</name>
    <name type="common">Diamondback moth</name>
    <name type="synonym">Plutella maculipennis</name>
    <dbReference type="NCBI Taxonomy" id="51655"/>
    <lineage>
        <taxon>Eukaryota</taxon>
        <taxon>Metazoa</taxon>
        <taxon>Ecdysozoa</taxon>
        <taxon>Arthropoda</taxon>
        <taxon>Hexapoda</taxon>
        <taxon>Insecta</taxon>
        <taxon>Pterygota</taxon>
        <taxon>Neoptera</taxon>
        <taxon>Endopterygota</taxon>
        <taxon>Lepidoptera</taxon>
        <taxon>Glossata</taxon>
        <taxon>Ditrysia</taxon>
        <taxon>Yponomeutoidea</taxon>
        <taxon>Plutellidae</taxon>
        <taxon>Plutella</taxon>
    </lineage>
</organism>
<evidence type="ECO:0000313" key="6">
    <source>
        <dbReference type="EMBL" id="KAG7306825.1"/>
    </source>
</evidence>
<dbReference type="PANTHER" id="PTHR11610">
    <property type="entry name" value="LIPASE"/>
    <property type="match status" value="1"/>
</dbReference>
<name>A0ABQ7QP44_PLUXY</name>
<dbReference type="InterPro" id="IPR000734">
    <property type="entry name" value="TAG_lipase"/>
</dbReference>
<dbReference type="EMBL" id="JAHIBW010000011">
    <property type="protein sequence ID" value="KAG7306825.1"/>
    <property type="molecule type" value="Genomic_DNA"/>
</dbReference>
<evidence type="ECO:0000313" key="7">
    <source>
        <dbReference type="Proteomes" id="UP000823941"/>
    </source>
</evidence>
<dbReference type="Pfam" id="PF00151">
    <property type="entry name" value="Lipase"/>
    <property type="match status" value="1"/>
</dbReference>
<protein>
    <recommendedName>
        <fullName evidence="5">Lipase domain-containing protein</fullName>
    </recommendedName>
</protein>
<reference evidence="6 7" key="1">
    <citation type="submission" date="2021-06" db="EMBL/GenBank/DDBJ databases">
        <title>A haploid diamondback moth (Plutella xylostella L.) genome assembly resolves 31 chromosomes and identifies a diamide resistance mutation.</title>
        <authorList>
            <person name="Ward C.M."/>
            <person name="Perry K.D."/>
            <person name="Baker G."/>
            <person name="Powis K."/>
            <person name="Heckel D.G."/>
            <person name="Baxter S.W."/>
        </authorList>
    </citation>
    <scope>NUCLEOTIDE SEQUENCE [LARGE SCALE GENOMIC DNA]</scope>
    <source>
        <strain evidence="6 7">LV</strain>
        <tissue evidence="6">Single pupa</tissue>
    </source>
</reference>
<evidence type="ECO:0000259" key="5">
    <source>
        <dbReference type="Pfam" id="PF00151"/>
    </source>
</evidence>
<evidence type="ECO:0000256" key="2">
    <source>
        <dbReference type="ARBA" id="ARBA00010701"/>
    </source>
</evidence>
<dbReference type="PANTHER" id="PTHR11610:SF173">
    <property type="entry name" value="LIPASE DOMAIN-CONTAINING PROTEIN-RELATED"/>
    <property type="match status" value="1"/>
</dbReference>
<evidence type="ECO:0000256" key="1">
    <source>
        <dbReference type="ARBA" id="ARBA00004613"/>
    </source>
</evidence>
<dbReference type="PRINTS" id="PR00821">
    <property type="entry name" value="TAGLIPASE"/>
</dbReference>
<sequence length="370" mass="41204">MFVADTLLRRKRPEYPGQSTEEEEDSAQIVTPLVMRVGWVPAAGCLAGWLLAAAMASVTDLLPGIIDFEELIKVAASTCDMLPLTLVLSRLHASDLHRLESVEYRSAPGAEVAVYVPGWWNTPSDEAADALVGALLTRYSSVHVLDTQRAFCRGYLGSAARVKAVAHQLYHMIKRMVARGVPLESIHLIGFSLGAHVAGMTGKLVQRHMNRKLERIIALDPAKPCFAHNAAFRVDRRDAKFVQVVHTSAGVLGLEQPVGHADVYVSRHPECKNRRFSMECDHAQAWKLYAASAVDPSTLMAQRCMSWEELKQGRCSGNDTWLGHSCSQDTRGLFLYRAESSHRRRISADKQYNSNVRTFNPFDPFSWFGR</sequence>
<evidence type="ECO:0000256" key="3">
    <source>
        <dbReference type="ARBA" id="ARBA00022525"/>
    </source>
</evidence>
<dbReference type="SUPFAM" id="SSF53474">
    <property type="entry name" value="alpha/beta-Hydrolases"/>
    <property type="match status" value="1"/>
</dbReference>